<dbReference type="GO" id="GO:0016887">
    <property type="term" value="F:ATP hydrolysis activity"/>
    <property type="evidence" value="ECO:0007669"/>
    <property type="project" value="InterPro"/>
</dbReference>
<evidence type="ECO:0000256" key="1">
    <source>
        <dbReference type="ARBA" id="ARBA00022448"/>
    </source>
</evidence>
<evidence type="ECO:0000259" key="2">
    <source>
        <dbReference type="Pfam" id="PF00005"/>
    </source>
</evidence>
<dbReference type="SUPFAM" id="SSF52540">
    <property type="entry name" value="P-loop containing nucleoside triphosphate hydrolases"/>
    <property type="match status" value="1"/>
</dbReference>
<gene>
    <name evidence="3" type="ORF">S06H3_11916</name>
</gene>
<organism evidence="3">
    <name type="scientific">marine sediment metagenome</name>
    <dbReference type="NCBI Taxonomy" id="412755"/>
    <lineage>
        <taxon>unclassified sequences</taxon>
        <taxon>metagenomes</taxon>
        <taxon>ecological metagenomes</taxon>
    </lineage>
</organism>
<dbReference type="AlphaFoldDB" id="X1KCQ4"/>
<dbReference type="InterPro" id="IPR003439">
    <property type="entry name" value="ABC_transporter-like_ATP-bd"/>
</dbReference>
<accession>X1KCQ4</accession>
<dbReference type="InterPro" id="IPR027417">
    <property type="entry name" value="P-loop_NTPase"/>
</dbReference>
<protein>
    <recommendedName>
        <fullName evidence="2">ABC transporter domain-containing protein</fullName>
    </recommendedName>
</protein>
<feature type="non-terminal residue" evidence="3">
    <location>
        <position position="67"/>
    </location>
</feature>
<dbReference type="Pfam" id="PF00005">
    <property type="entry name" value="ABC_tran"/>
    <property type="match status" value="1"/>
</dbReference>
<keyword evidence="1" id="KW-0813">Transport</keyword>
<comment type="caution">
    <text evidence="3">The sequence shown here is derived from an EMBL/GenBank/DDBJ whole genome shotgun (WGS) entry which is preliminary data.</text>
</comment>
<evidence type="ECO:0000313" key="3">
    <source>
        <dbReference type="EMBL" id="GAI04413.1"/>
    </source>
</evidence>
<dbReference type="EMBL" id="BARV01005860">
    <property type="protein sequence ID" value="GAI04413.1"/>
    <property type="molecule type" value="Genomic_DNA"/>
</dbReference>
<name>X1KCQ4_9ZZZZ</name>
<dbReference type="PANTHER" id="PTHR42781">
    <property type="entry name" value="SPERMIDINE/PUTRESCINE IMPORT ATP-BINDING PROTEIN POTA"/>
    <property type="match status" value="1"/>
</dbReference>
<proteinExistence type="predicted"/>
<dbReference type="Gene3D" id="3.40.50.300">
    <property type="entry name" value="P-loop containing nucleotide triphosphate hydrolases"/>
    <property type="match status" value="1"/>
</dbReference>
<feature type="domain" description="ABC transporter" evidence="2">
    <location>
        <begin position="22"/>
        <end position="59"/>
    </location>
</feature>
<dbReference type="PANTHER" id="PTHR42781:SF4">
    <property type="entry name" value="SPERMIDINE_PUTRESCINE IMPORT ATP-BINDING PROTEIN POTA"/>
    <property type="match status" value="1"/>
</dbReference>
<sequence>MSASKLTIENVTKKFGKVTAVDGVDLTIKPGEFMVLLGPSGCGKTTLLRIMAGLEKLDENGEQGPRQ</sequence>
<dbReference type="GO" id="GO:0005524">
    <property type="term" value="F:ATP binding"/>
    <property type="evidence" value="ECO:0007669"/>
    <property type="project" value="InterPro"/>
</dbReference>
<dbReference type="InterPro" id="IPR050093">
    <property type="entry name" value="ABC_SmlMolc_Importer"/>
</dbReference>
<reference evidence="3" key="1">
    <citation type="journal article" date="2014" name="Front. Microbiol.">
        <title>High frequency of phylogenetically diverse reductive dehalogenase-homologous genes in deep subseafloor sedimentary metagenomes.</title>
        <authorList>
            <person name="Kawai M."/>
            <person name="Futagami T."/>
            <person name="Toyoda A."/>
            <person name="Takaki Y."/>
            <person name="Nishi S."/>
            <person name="Hori S."/>
            <person name="Arai W."/>
            <person name="Tsubouchi T."/>
            <person name="Morono Y."/>
            <person name="Uchiyama I."/>
            <person name="Ito T."/>
            <person name="Fujiyama A."/>
            <person name="Inagaki F."/>
            <person name="Takami H."/>
        </authorList>
    </citation>
    <scope>NUCLEOTIDE SEQUENCE</scope>
    <source>
        <strain evidence="3">Expedition CK06-06</strain>
    </source>
</reference>